<dbReference type="AlphaFoldDB" id="A0A2I2KW17"/>
<dbReference type="EMBL" id="FZMO01000312">
    <property type="protein sequence ID" value="SNQ49852.1"/>
    <property type="molecule type" value="Genomic_DNA"/>
</dbReference>
<evidence type="ECO:0000313" key="3">
    <source>
        <dbReference type="Proteomes" id="UP000234331"/>
    </source>
</evidence>
<evidence type="ECO:0000256" key="1">
    <source>
        <dbReference type="SAM" id="MobiDB-lite"/>
    </source>
</evidence>
<feature type="region of interest" description="Disordered" evidence="1">
    <location>
        <begin position="1"/>
        <end position="20"/>
    </location>
</feature>
<dbReference type="Proteomes" id="UP000234331">
    <property type="component" value="Unassembled WGS sequence"/>
</dbReference>
<sequence>MRLWGPTSGQPHGPILTPGHTGPVRALAMLSQPDGTTLLASASYDHAVLVWVPADS</sequence>
<protein>
    <submittedName>
        <fullName evidence="2">Uncharacterized protein</fullName>
    </submittedName>
</protein>
<dbReference type="InterPro" id="IPR015943">
    <property type="entry name" value="WD40/YVTN_repeat-like_dom_sf"/>
</dbReference>
<gene>
    <name evidence="2" type="ORF">FRACA_380043</name>
</gene>
<dbReference type="SUPFAM" id="SSF50978">
    <property type="entry name" value="WD40 repeat-like"/>
    <property type="match status" value="1"/>
</dbReference>
<evidence type="ECO:0000313" key="2">
    <source>
        <dbReference type="EMBL" id="SNQ49852.1"/>
    </source>
</evidence>
<accession>A0A2I2KW17</accession>
<organism evidence="2 3">
    <name type="scientific">Frankia canadensis</name>
    <dbReference type="NCBI Taxonomy" id="1836972"/>
    <lineage>
        <taxon>Bacteria</taxon>
        <taxon>Bacillati</taxon>
        <taxon>Actinomycetota</taxon>
        <taxon>Actinomycetes</taxon>
        <taxon>Frankiales</taxon>
        <taxon>Frankiaceae</taxon>
        <taxon>Frankia</taxon>
    </lineage>
</organism>
<dbReference type="InterPro" id="IPR001680">
    <property type="entry name" value="WD40_rpt"/>
</dbReference>
<reference evidence="2 3" key="1">
    <citation type="submission" date="2017-06" db="EMBL/GenBank/DDBJ databases">
        <authorList>
            <person name="Kim H.J."/>
            <person name="Triplett B.A."/>
        </authorList>
    </citation>
    <scope>NUCLEOTIDE SEQUENCE [LARGE SCALE GENOMIC DNA]</scope>
    <source>
        <strain evidence="2">FRACA_ARgP5</strain>
    </source>
</reference>
<keyword evidence="3" id="KW-1185">Reference proteome</keyword>
<dbReference type="Pfam" id="PF00400">
    <property type="entry name" value="WD40"/>
    <property type="match status" value="1"/>
</dbReference>
<proteinExistence type="predicted"/>
<dbReference type="RefSeq" id="WP_207770433.1">
    <property type="nucleotide sequence ID" value="NZ_FZMO01000312.1"/>
</dbReference>
<name>A0A2I2KW17_9ACTN</name>
<dbReference type="Gene3D" id="2.130.10.10">
    <property type="entry name" value="YVTN repeat-like/Quinoprotein amine dehydrogenase"/>
    <property type="match status" value="1"/>
</dbReference>
<dbReference type="InterPro" id="IPR036322">
    <property type="entry name" value="WD40_repeat_dom_sf"/>
</dbReference>